<dbReference type="EC" id="2.1.1.360" evidence="1"/>
<keyword evidence="8" id="KW-1185">Reference proteome</keyword>
<name>A0A1V9ZH19_ACHHY</name>
<evidence type="ECO:0000259" key="6">
    <source>
        <dbReference type="Pfam" id="PF08123"/>
    </source>
</evidence>
<evidence type="ECO:0000313" key="8">
    <source>
        <dbReference type="Proteomes" id="UP000243579"/>
    </source>
</evidence>
<evidence type="ECO:0000256" key="4">
    <source>
        <dbReference type="ARBA" id="ARBA00029821"/>
    </source>
</evidence>
<protein>
    <recommendedName>
        <fullName evidence="2">Histone-lysine N-methyltransferase, H3 lysine-79 specific</fullName>
        <ecNumber evidence="1">2.1.1.360</ecNumber>
    </recommendedName>
    <alternativeName>
        <fullName evidence="4">Histone H3-K79 methyltransferase</fullName>
    </alternativeName>
</protein>
<reference evidence="7 8" key="1">
    <citation type="journal article" date="2014" name="Genome Biol. Evol.">
        <title>The secreted proteins of Achlya hypogyna and Thraustotheca clavata identify the ancestral oomycete secretome and reveal gene acquisitions by horizontal gene transfer.</title>
        <authorList>
            <person name="Misner I."/>
            <person name="Blouin N."/>
            <person name="Leonard G."/>
            <person name="Richards T.A."/>
            <person name="Lane C.E."/>
        </authorList>
    </citation>
    <scope>NUCLEOTIDE SEQUENCE [LARGE SCALE GENOMIC DNA]</scope>
    <source>
        <strain evidence="7 8">ATCC 48635</strain>
    </source>
</reference>
<dbReference type="SUPFAM" id="SSF53335">
    <property type="entry name" value="S-adenosyl-L-methionine-dependent methyltransferases"/>
    <property type="match status" value="1"/>
</dbReference>
<dbReference type="Proteomes" id="UP000243579">
    <property type="component" value="Unassembled WGS sequence"/>
</dbReference>
<evidence type="ECO:0000313" key="7">
    <source>
        <dbReference type="EMBL" id="OQR97292.1"/>
    </source>
</evidence>
<evidence type="ECO:0000256" key="5">
    <source>
        <dbReference type="ARBA" id="ARBA00047770"/>
    </source>
</evidence>
<accession>A0A1V9ZH19</accession>
<comment type="catalytic activity">
    <reaction evidence="5">
        <text>L-lysyl(79)-[histone H3] + 3 S-adenosyl-L-methionine = N(6),N(6),N(6)-trimethyl-L-lysyl(79)-[histone H3] + 3 S-adenosyl-L-homocysteine + 3 H(+)</text>
        <dbReference type="Rhea" id="RHEA:60328"/>
        <dbReference type="Rhea" id="RHEA-COMP:15549"/>
        <dbReference type="Rhea" id="RHEA-COMP:15552"/>
        <dbReference type="ChEBI" id="CHEBI:15378"/>
        <dbReference type="ChEBI" id="CHEBI:29969"/>
        <dbReference type="ChEBI" id="CHEBI:57856"/>
        <dbReference type="ChEBI" id="CHEBI:59789"/>
        <dbReference type="ChEBI" id="CHEBI:61961"/>
        <dbReference type="EC" id="2.1.1.360"/>
    </reaction>
</comment>
<dbReference type="Gene3D" id="3.40.50.150">
    <property type="entry name" value="Vaccinia Virus protein VP39"/>
    <property type="match status" value="1"/>
</dbReference>
<dbReference type="PANTHER" id="PTHR21451">
    <property type="entry name" value="HISTONE H3 METHYLTRANSFERASE"/>
    <property type="match status" value="1"/>
</dbReference>
<dbReference type="OrthoDB" id="443402at2759"/>
<keyword evidence="3" id="KW-0156">Chromatin regulator</keyword>
<evidence type="ECO:0000256" key="3">
    <source>
        <dbReference type="ARBA" id="ARBA00022853"/>
    </source>
</evidence>
<feature type="domain" description="DOT1" evidence="6">
    <location>
        <begin position="136"/>
        <end position="283"/>
    </location>
</feature>
<comment type="caution">
    <text evidence="7">The sequence shown here is derived from an EMBL/GenBank/DDBJ whole genome shotgun (WGS) entry which is preliminary data.</text>
</comment>
<dbReference type="EMBL" id="JNBR01000118">
    <property type="protein sequence ID" value="OQR97292.1"/>
    <property type="molecule type" value="Genomic_DNA"/>
</dbReference>
<dbReference type="InterPro" id="IPR029063">
    <property type="entry name" value="SAM-dependent_MTases_sf"/>
</dbReference>
<dbReference type="InterPro" id="IPR030445">
    <property type="entry name" value="H3-K79_meTrfase"/>
</dbReference>
<evidence type="ECO:0000256" key="1">
    <source>
        <dbReference type="ARBA" id="ARBA00012190"/>
    </source>
</evidence>
<gene>
    <name evidence="7" type="ORF">ACHHYP_12213</name>
</gene>
<sequence length="302" mass="33274">MEDREEVCAAIQARVVTGPEGSEAKLLLLATLLHRHGCISSIGKALLKELLFQKDPRGPELITEVLHETTPTGEIPAWFSRTRKLIEGETFKLFDSLYLDCPLEKGKEISRQDREEQDLLHEKVCPSHACASHAQSLVYGEVDYAAFLDVLSRVPAARGGTFYDLGSGTGRAVFLARLNFDFARCVGIELLPGLHEAAAEICRNYTEFVQPTLSSAAPLAVAFFHSSFLDLDWADADVVFANSTCFDAALLGALAAQAERLRAGAHVITFTKPLESTAFDIVFKQRYGMSWGPATVYLHRRL</sequence>
<evidence type="ECO:0000256" key="2">
    <source>
        <dbReference type="ARBA" id="ARBA00020987"/>
    </source>
</evidence>
<dbReference type="PANTHER" id="PTHR21451:SF19">
    <property type="entry name" value="ACTIVATED IN BLOCKED UNFOLDED PROTEIN RESPONSE"/>
    <property type="match status" value="1"/>
</dbReference>
<organism evidence="7 8">
    <name type="scientific">Achlya hypogyna</name>
    <name type="common">Oomycete</name>
    <name type="synonym">Protoachlya hypogyna</name>
    <dbReference type="NCBI Taxonomy" id="1202772"/>
    <lineage>
        <taxon>Eukaryota</taxon>
        <taxon>Sar</taxon>
        <taxon>Stramenopiles</taxon>
        <taxon>Oomycota</taxon>
        <taxon>Saprolegniomycetes</taxon>
        <taxon>Saprolegniales</taxon>
        <taxon>Achlyaceae</taxon>
        <taxon>Achlya</taxon>
    </lineage>
</organism>
<proteinExistence type="predicted"/>
<dbReference type="GO" id="GO:0051726">
    <property type="term" value="P:regulation of cell cycle"/>
    <property type="evidence" value="ECO:0007669"/>
    <property type="project" value="InterPro"/>
</dbReference>
<dbReference type="STRING" id="1202772.A0A1V9ZH19"/>
<dbReference type="AlphaFoldDB" id="A0A1V9ZH19"/>
<dbReference type="InterPro" id="IPR025789">
    <property type="entry name" value="DOT1_dom"/>
</dbReference>
<dbReference type="Pfam" id="PF08123">
    <property type="entry name" value="DOT1"/>
    <property type="match status" value="1"/>
</dbReference>
<dbReference type="GO" id="GO:0140956">
    <property type="term" value="F:histone H3K79 trimethyltransferase activity"/>
    <property type="evidence" value="ECO:0007669"/>
    <property type="project" value="UniProtKB-EC"/>
</dbReference>